<accession>A0A1I4KWJ8</accession>
<feature type="domain" description="Microcystin LR degradation protein MlrC N-terminal" evidence="2">
    <location>
        <begin position="2"/>
        <end position="289"/>
    </location>
</feature>
<dbReference type="EMBL" id="FOTI01000034">
    <property type="protein sequence ID" value="SFL83152.1"/>
    <property type="molecule type" value="Genomic_DNA"/>
</dbReference>
<dbReference type="InterPro" id="IPR015995">
    <property type="entry name" value="MlrC_N"/>
</dbReference>
<feature type="domain" description="Microcystin LR degradation protein MlrC C-terminal" evidence="1">
    <location>
        <begin position="300"/>
        <end position="461"/>
    </location>
</feature>
<gene>
    <name evidence="3" type="ORF">SAMN02983006_02148</name>
</gene>
<evidence type="ECO:0000259" key="2">
    <source>
        <dbReference type="Pfam" id="PF07364"/>
    </source>
</evidence>
<dbReference type="RefSeq" id="WP_089862191.1">
    <property type="nucleotide sequence ID" value="NZ_FOTI01000034.1"/>
</dbReference>
<proteinExistence type="predicted"/>
<protein>
    <submittedName>
        <fullName evidence="3">Microcystin degradation protein MlrC, contains DUF1485 domain</fullName>
    </submittedName>
</protein>
<dbReference type="STRING" id="29563.SAMN02983006_02148"/>
<dbReference type="Pfam" id="PF07171">
    <property type="entry name" value="MlrC_C"/>
    <property type="match status" value="1"/>
</dbReference>
<dbReference type="Proteomes" id="UP000199006">
    <property type="component" value="Unassembled WGS sequence"/>
</dbReference>
<keyword evidence="4" id="KW-1185">Reference proteome</keyword>
<dbReference type="AlphaFoldDB" id="A0A1I4KWJ8"/>
<reference evidence="3 4" key="1">
    <citation type="submission" date="2016-10" db="EMBL/GenBank/DDBJ databases">
        <authorList>
            <person name="de Groot N.N."/>
        </authorList>
    </citation>
    <scope>NUCLEOTIDE SEQUENCE [LARGE SCALE GENOMIC DNA]</scope>
    <source>
        <strain evidence="3 4">ATCC 51327</strain>
    </source>
</reference>
<dbReference type="OrthoDB" id="9815420at2"/>
<organism evidence="3 4">
    <name type="scientific">Halanaerobium salsuginis</name>
    <dbReference type="NCBI Taxonomy" id="29563"/>
    <lineage>
        <taxon>Bacteria</taxon>
        <taxon>Bacillati</taxon>
        <taxon>Bacillota</taxon>
        <taxon>Clostridia</taxon>
        <taxon>Halanaerobiales</taxon>
        <taxon>Halanaerobiaceae</taxon>
        <taxon>Halanaerobium</taxon>
    </lineage>
</organism>
<evidence type="ECO:0000313" key="4">
    <source>
        <dbReference type="Proteomes" id="UP000199006"/>
    </source>
</evidence>
<dbReference type="Pfam" id="PF07364">
    <property type="entry name" value="DUF1485"/>
    <property type="match status" value="1"/>
</dbReference>
<name>A0A1I4KWJ8_9FIRM</name>
<evidence type="ECO:0000259" key="1">
    <source>
        <dbReference type="Pfam" id="PF07171"/>
    </source>
</evidence>
<dbReference type="InterPro" id="IPR010799">
    <property type="entry name" value="MlrC_C"/>
</dbReference>
<sequence>MKILVALIHHESNSFNPEPTTEKDFKIYQADDILINKANYYNSSLTGIIDTLTKYDYEIVPTVVALPTSEGGLVSNDCYQYIKEIYQNELKKQTDIAGVCLALHGSMTTEAKLDVEGDILALTKQQLGKKVPITVALDMHAMVSSQMIENADAIVSYRTAPHIDKIETGVKAAELLHKILADKVELKMAAVKIPYLVSGEKSESAKYPMNELLAAAEKIEKEPGIISTSYCLGFPWTDLDFNHAAALVITAADQKLAQEKSLQLAELFWQKRNEFNFTTPAYSFAEAVRLGKMAAGPVFIIDSGDNPGAGSSQHFIDPLYHLIDNQESNILYASFCDPAAVAKLDKVRAGEKTMLHLGEEFADFPDRKNDFEIEVINKNNYQGVNSIWIRLAGIDLVIADQKVVMLDPDYLLSLKIKLNNYQLVILKSGYLAPAYQPYAKSVLLAITPGYTYQDLEKLNYHAVEHPIFPLDKEFTVKWQLL</sequence>
<evidence type="ECO:0000313" key="3">
    <source>
        <dbReference type="EMBL" id="SFL83152.1"/>
    </source>
</evidence>